<protein>
    <submittedName>
        <fullName evidence="3">Uncharacterized protein</fullName>
    </submittedName>
</protein>
<gene>
    <name evidence="3" type="ORF">A4R43_21290</name>
</gene>
<reference evidence="3 4" key="1">
    <citation type="submission" date="2016-04" db="EMBL/GenBank/DDBJ databases">
        <title>Complete genome sequence and analysis of deep-sea sediment isolate, Amycolatopsis sp. WP1.</title>
        <authorList>
            <person name="Wang H."/>
            <person name="Chen S."/>
            <person name="Wu Q."/>
        </authorList>
    </citation>
    <scope>NUCLEOTIDE SEQUENCE [LARGE SCALE GENOMIC DNA]</scope>
    <source>
        <strain evidence="3 4">WP1</strain>
    </source>
</reference>
<sequence>MDERTSAIVVGVVRALATDPEVVARVVDAARENSPEVARLPVAENRRHIATLLLEAVAHLERGDEHESGDFSAAFALGADRAAQGVPIVDLLRGVHAGRAEVTRAGVEFARSMGVDDATILEFIVDLDHYVGAIQRHIVSGYHTAELELSRTARDFSTQVLRRLLLSGERLPVPEELGRAGLHPDRPYHCVVSAVTDPRDARSLEQRLAPFGGVFGFTEGQLTGVALNYPVLPEAAPLVVVSPARPLLALRDTYPLCAEALAVASRRGLCGVRPLVGLAAETALAAHPALAATLVGELLAALDPGNEFHQEMAGTAVAFLDHGCVINATAKALHIHANTVRYRLDRLRDLTGIDVNDRSHPYVVTAVQTWWALRTWLQRAGS</sequence>
<evidence type="ECO:0000259" key="2">
    <source>
        <dbReference type="Pfam" id="PF14361"/>
    </source>
</evidence>
<dbReference type="Pfam" id="PF14361">
    <property type="entry name" value="RsbRD_N"/>
    <property type="match status" value="1"/>
</dbReference>
<evidence type="ECO:0000259" key="1">
    <source>
        <dbReference type="Pfam" id="PF13556"/>
    </source>
</evidence>
<dbReference type="OrthoDB" id="3655573at2"/>
<name>A0A344L9K1_9PSEU</name>
<dbReference type="Proteomes" id="UP000250434">
    <property type="component" value="Chromosome"/>
</dbReference>
<dbReference type="RefSeq" id="WP_113693981.1">
    <property type="nucleotide sequence ID" value="NZ_CP015163.1"/>
</dbReference>
<dbReference type="EMBL" id="CP015163">
    <property type="protein sequence ID" value="AXB44725.1"/>
    <property type="molecule type" value="Genomic_DNA"/>
</dbReference>
<dbReference type="InterPro" id="IPR042070">
    <property type="entry name" value="PucR_C-HTH_sf"/>
</dbReference>
<dbReference type="Gene3D" id="1.10.10.2840">
    <property type="entry name" value="PucR C-terminal helix-turn-helix domain"/>
    <property type="match status" value="1"/>
</dbReference>
<dbReference type="Pfam" id="PF13556">
    <property type="entry name" value="HTH_30"/>
    <property type="match status" value="1"/>
</dbReference>
<dbReference type="InterPro" id="IPR025751">
    <property type="entry name" value="RsbRD_N_dom"/>
</dbReference>
<dbReference type="KEGG" id="aab:A4R43_21290"/>
<accession>A0A344L9K1</accession>
<dbReference type="PANTHER" id="PTHR33744:SF1">
    <property type="entry name" value="DNA-BINDING TRANSCRIPTIONAL ACTIVATOR ADER"/>
    <property type="match status" value="1"/>
</dbReference>
<feature type="domain" description="RsbT co-antagonist protein RsbRD N-terminal" evidence="2">
    <location>
        <begin position="20"/>
        <end position="153"/>
    </location>
</feature>
<keyword evidence="4" id="KW-1185">Reference proteome</keyword>
<dbReference type="PANTHER" id="PTHR33744">
    <property type="entry name" value="CARBOHYDRATE DIACID REGULATOR"/>
    <property type="match status" value="1"/>
</dbReference>
<evidence type="ECO:0000313" key="4">
    <source>
        <dbReference type="Proteomes" id="UP000250434"/>
    </source>
</evidence>
<feature type="domain" description="PucR C-terminal helix-turn-helix" evidence="1">
    <location>
        <begin position="315"/>
        <end position="359"/>
    </location>
</feature>
<dbReference type="AlphaFoldDB" id="A0A344L9K1"/>
<dbReference type="InterPro" id="IPR025736">
    <property type="entry name" value="PucR_C-HTH_dom"/>
</dbReference>
<proteinExistence type="predicted"/>
<organism evidence="3 4">
    <name type="scientific">Amycolatopsis albispora</name>
    <dbReference type="NCBI Taxonomy" id="1804986"/>
    <lineage>
        <taxon>Bacteria</taxon>
        <taxon>Bacillati</taxon>
        <taxon>Actinomycetota</taxon>
        <taxon>Actinomycetes</taxon>
        <taxon>Pseudonocardiales</taxon>
        <taxon>Pseudonocardiaceae</taxon>
        <taxon>Amycolatopsis</taxon>
    </lineage>
</organism>
<dbReference type="InterPro" id="IPR051448">
    <property type="entry name" value="CdaR-like_regulators"/>
</dbReference>
<evidence type="ECO:0000313" key="3">
    <source>
        <dbReference type="EMBL" id="AXB44725.1"/>
    </source>
</evidence>